<organism evidence="6 7">
    <name type="scientific">Aspergillus fijiensis CBS 313.89</name>
    <dbReference type="NCBI Taxonomy" id="1448319"/>
    <lineage>
        <taxon>Eukaryota</taxon>
        <taxon>Fungi</taxon>
        <taxon>Dikarya</taxon>
        <taxon>Ascomycota</taxon>
        <taxon>Pezizomycotina</taxon>
        <taxon>Eurotiomycetes</taxon>
        <taxon>Eurotiomycetidae</taxon>
        <taxon>Eurotiales</taxon>
        <taxon>Aspergillaceae</taxon>
        <taxon>Aspergillus</taxon>
    </lineage>
</organism>
<dbReference type="Pfam" id="PF00743">
    <property type="entry name" value="FMO-like"/>
    <property type="match status" value="1"/>
</dbReference>
<keyword evidence="3" id="KW-0274">FAD</keyword>
<dbReference type="Proteomes" id="UP000249789">
    <property type="component" value="Unassembled WGS sequence"/>
</dbReference>
<evidence type="ECO:0000313" key="6">
    <source>
        <dbReference type="EMBL" id="RAK71445.1"/>
    </source>
</evidence>
<dbReference type="RefSeq" id="XP_040795457.1">
    <property type="nucleotide sequence ID" value="XM_040943494.1"/>
</dbReference>
<evidence type="ECO:0000256" key="4">
    <source>
        <dbReference type="ARBA" id="ARBA00022857"/>
    </source>
</evidence>
<name>A0A8G1VSN6_9EURO</name>
<dbReference type="GO" id="GO:0050661">
    <property type="term" value="F:NADP binding"/>
    <property type="evidence" value="ECO:0007669"/>
    <property type="project" value="InterPro"/>
</dbReference>
<keyword evidence="2" id="KW-0285">Flavoprotein</keyword>
<dbReference type="InterPro" id="IPR000960">
    <property type="entry name" value="Flavin_mOase"/>
</dbReference>
<dbReference type="Gene3D" id="3.50.50.60">
    <property type="entry name" value="FAD/NAD(P)-binding domain"/>
    <property type="match status" value="1"/>
</dbReference>
<dbReference type="GO" id="GO:0004499">
    <property type="term" value="F:N,N-dimethylaniline monooxygenase activity"/>
    <property type="evidence" value="ECO:0007669"/>
    <property type="project" value="InterPro"/>
</dbReference>
<dbReference type="OrthoDB" id="2915840at2759"/>
<comment type="similarity">
    <text evidence="1">Belongs to the FMO family.</text>
</comment>
<evidence type="ECO:0000256" key="2">
    <source>
        <dbReference type="ARBA" id="ARBA00022630"/>
    </source>
</evidence>
<proteinExistence type="inferred from homology"/>
<protein>
    <submittedName>
        <fullName evidence="6">FAD/NAD(P)-binding domain-containing protein</fullName>
    </submittedName>
</protein>
<evidence type="ECO:0000256" key="1">
    <source>
        <dbReference type="ARBA" id="ARBA00009183"/>
    </source>
</evidence>
<evidence type="ECO:0000313" key="7">
    <source>
        <dbReference type="Proteomes" id="UP000249789"/>
    </source>
</evidence>
<keyword evidence="5" id="KW-0560">Oxidoreductase</keyword>
<dbReference type="GeneID" id="63860827"/>
<dbReference type="InterPro" id="IPR036188">
    <property type="entry name" value="FAD/NAD-bd_sf"/>
</dbReference>
<keyword evidence="4" id="KW-0521">NADP</keyword>
<dbReference type="PRINTS" id="PR00411">
    <property type="entry name" value="PNDRDTASEI"/>
</dbReference>
<sequence length="584" mass="65232">MTRTTPDIDLIVVGAGWFGLSAAKHYIQLHPQDHIVVLESAGSCGGTWGQERLYPGLKSNNMVGSYEYPDFPMSEDVYGVKADSHIPAATLHRYLTDYAKHFGVFDRVQFHTRVTAVQPQSEGDGWRLHVACSNDPSNSTTEIETKRLILATGLTSLPNMPSYPGQDTFRGPVFHAKDFKREAGTLTSCKRVVVVGGAKSALDVSYAYTQAGVQVDLIIRPDGNGPVWLAKPFVTPFKRKMEELLHTRCLSWFSPSPWQDEDGYSTVRSFLHGTKLGNLLVNNFWSILSADIVESNGYEDHHHPSLLALKPWYSAYWTGSGVSIHNFDTSIFDLVKEGKICIHTANITELGPRHVHLSTGETLQADAIVCATGWKKGSAIEFVDLDCRPVSDPTEMDRLLCLADDEILSRFPGLKSQPCLRTSGAAKRQKSNPWRLYRFMVPPALWERRTLAFAGMISSASTAICASLQGLWISAYFDGALDRMPPTQHAVVHEAVINSVWGKWRYPCGYGEDVADFAFDALPYFDLLLKDLGLKHHRKSSATSELTEPYKPWDYQDVVEEWKQGHWSPRQNDISPVKTNLVCH</sequence>
<dbReference type="SUPFAM" id="SSF51905">
    <property type="entry name" value="FAD/NAD(P)-binding domain"/>
    <property type="match status" value="2"/>
</dbReference>
<dbReference type="VEuPathDB" id="FungiDB:BO72DRAFT_442012"/>
<dbReference type="AlphaFoldDB" id="A0A8G1VSN6"/>
<dbReference type="InterPro" id="IPR050346">
    <property type="entry name" value="FMO-like"/>
</dbReference>
<reference evidence="6 7" key="1">
    <citation type="submission" date="2018-02" db="EMBL/GenBank/DDBJ databases">
        <title>The genomes of Aspergillus section Nigri reveals drivers in fungal speciation.</title>
        <authorList>
            <consortium name="DOE Joint Genome Institute"/>
            <person name="Vesth T.C."/>
            <person name="Nybo J."/>
            <person name="Theobald S."/>
            <person name="Brandl J."/>
            <person name="Frisvad J.C."/>
            <person name="Nielsen K.F."/>
            <person name="Lyhne E.K."/>
            <person name="Kogle M.E."/>
            <person name="Kuo A."/>
            <person name="Riley R."/>
            <person name="Clum A."/>
            <person name="Nolan M."/>
            <person name="Lipzen A."/>
            <person name="Salamov A."/>
            <person name="Henrissat B."/>
            <person name="Wiebenga A."/>
            <person name="De vries R.P."/>
            <person name="Grigoriev I.V."/>
            <person name="Mortensen U.H."/>
            <person name="Andersen M.R."/>
            <person name="Baker S.E."/>
        </authorList>
    </citation>
    <scope>NUCLEOTIDE SEQUENCE [LARGE SCALE GENOMIC DNA]</scope>
    <source>
        <strain evidence="6 7">CBS 313.89</strain>
    </source>
</reference>
<dbReference type="PANTHER" id="PTHR23023">
    <property type="entry name" value="DIMETHYLANILINE MONOOXYGENASE"/>
    <property type="match status" value="1"/>
</dbReference>
<keyword evidence="7" id="KW-1185">Reference proteome</keyword>
<dbReference type="GO" id="GO:0050660">
    <property type="term" value="F:flavin adenine dinucleotide binding"/>
    <property type="evidence" value="ECO:0007669"/>
    <property type="project" value="InterPro"/>
</dbReference>
<evidence type="ECO:0000256" key="3">
    <source>
        <dbReference type="ARBA" id="ARBA00022827"/>
    </source>
</evidence>
<dbReference type="EMBL" id="KZ824721">
    <property type="protein sequence ID" value="RAK71445.1"/>
    <property type="molecule type" value="Genomic_DNA"/>
</dbReference>
<gene>
    <name evidence="6" type="ORF">BO72DRAFT_442012</name>
</gene>
<evidence type="ECO:0000256" key="5">
    <source>
        <dbReference type="ARBA" id="ARBA00023002"/>
    </source>
</evidence>
<dbReference type="PIRSF" id="PIRSF000332">
    <property type="entry name" value="FMO"/>
    <property type="match status" value="1"/>
</dbReference>
<accession>A0A8G1VSN6</accession>
<dbReference type="InterPro" id="IPR020946">
    <property type="entry name" value="Flavin_mOase-like"/>
</dbReference>